<dbReference type="EMBL" id="GADI01001882">
    <property type="protein sequence ID" value="JAA71926.1"/>
    <property type="molecule type" value="mRNA"/>
</dbReference>
<dbReference type="GO" id="GO:0004222">
    <property type="term" value="F:metalloendopeptidase activity"/>
    <property type="evidence" value="ECO:0007669"/>
    <property type="project" value="InterPro"/>
</dbReference>
<dbReference type="InterPro" id="IPR008753">
    <property type="entry name" value="Peptidase_M13_N"/>
</dbReference>
<proteinExistence type="evidence at transcript level"/>
<evidence type="ECO:0000313" key="3">
    <source>
        <dbReference type="EMBL" id="JAA71926.1"/>
    </source>
</evidence>
<dbReference type="InterPro" id="IPR000718">
    <property type="entry name" value="Peptidase_M13"/>
</dbReference>
<accession>A0A0K8RLF5</accession>
<evidence type="ECO:0000256" key="1">
    <source>
        <dbReference type="ARBA" id="ARBA00007357"/>
    </source>
</evidence>
<name>A0A0K8RLF5_IXORI</name>
<dbReference type="AlphaFoldDB" id="A0A0K8RLF5"/>
<dbReference type="PROSITE" id="PS51885">
    <property type="entry name" value="NEPRILYSIN"/>
    <property type="match status" value="1"/>
</dbReference>
<dbReference type="GO" id="GO:0005886">
    <property type="term" value="C:plasma membrane"/>
    <property type="evidence" value="ECO:0007669"/>
    <property type="project" value="TreeGrafter"/>
</dbReference>
<dbReference type="InterPro" id="IPR024079">
    <property type="entry name" value="MetalloPept_cat_dom_sf"/>
</dbReference>
<dbReference type="PANTHER" id="PTHR11733:SF241">
    <property type="entry name" value="GH26575P-RELATED"/>
    <property type="match status" value="1"/>
</dbReference>
<dbReference type="InterPro" id="IPR042089">
    <property type="entry name" value="Peptidase_M13_dom_2"/>
</dbReference>
<feature type="domain" description="Peptidase M13 N-terminal" evidence="2">
    <location>
        <begin position="4"/>
        <end position="340"/>
    </location>
</feature>
<dbReference type="PANTHER" id="PTHR11733">
    <property type="entry name" value="ZINC METALLOPROTEASE FAMILY M13 NEPRILYSIN-RELATED"/>
    <property type="match status" value="1"/>
</dbReference>
<dbReference type="SUPFAM" id="SSF55486">
    <property type="entry name" value="Metalloproteases ('zincins'), catalytic domain"/>
    <property type="match status" value="1"/>
</dbReference>
<dbReference type="Gene3D" id="3.40.390.10">
    <property type="entry name" value="Collagenase (Catalytic Domain)"/>
    <property type="match status" value="1"/>
</dbReference>
<evidence type="ECO:0000259" key="2">
    <source>
        <dbReference type="Pfam" id="PF05649"/>
    </source>
</evidence>
<sequence length="515" mass="60165">MNATDMVKAAYRSCLGHYGYYDDEAAAIRRVLKKHGIDEWPSTKTFRSYLDVLNITGLEPLFGIEVTRTRQKFPTNIIELTTTSSYALPWREWPNHGIGKRKAMKIETEYKYLIKNTILLLNNKVQDLETIANSIIYMEKAMAKLDEMRRDRVSGFWTEPTLSLSGLSQHFENKFPLSYLLAAHFKKANITLTRSDRAHFPFFHLTRAVVNWIEMVNSTDLYNFIGWLWILRYINVAGGQLTQYFEEFEENTKFRLRDPKGWEDVCLDALVTDETTMYAPAANLYLEKYFTPGEKIKALNMVRNIQAQLMTLVNKNPWMNTRAREIATERIKKMNSRIGYDDFFVNMTYLNKLYTFVNKTRFHQDTPFIEIYYELHNNQELKFMKMLRTREYKYDHRFGPFLTHGYYDAHRNILIFQAASLQGRLSEDRIPKSYIYGGLGATLAFHLARTVEATHWDGNGTSITGARFIWDGSSMDPRCRYGDRNPVEVKEDGRTFICGLRRIALGLQGVQECSK</sequence>
<dbReference type="Gene3D" id="1.10.1380.10">
    <property type="entry name" value="Neutral endopeptidase , domain2"/>
    <property type="match status" value="1"/>
</dbReference>
<organism evidence="3">
    <name type="scientific">Ixodes ricinus</name>
    <name type="common">Common tick</name>
    <name type="synonym">Acarus ricinus</name>
    <dbReference type="NCBI Taxonomy" id="34613"/>
    <lineage>
        <taxon>Eukaryota</taxon>
        <taxon>Metazoa</taxon>
        <taxon>Ecdysozoa</taxon>
        <taxon>Arthropoda</taxon>
        <taxon>Chelicerata</taxon>
        <taxon>Arachnida</taxon>
        <taxon>Acari</taxon>
        <taxon>Parasitiformes</taxon>
        <taxon>Ixodida</taxon>
        <taxon>Ixodoidea</taxon>
        <taxon>Ixodidae</taxon>
        <taxon>Ixodinae</taxon>
        <taxon>Ixodes</taxon>
    </lineage>
</organism>
<dbReference type="Pfam" id="PF05649">
    <property type="entry name" value="Peptidase_M13_N"/>
    <property type="match status" value="1"/>
</dbReference>
<protein>
    <submittedName>
        <fullName evidence="3">Putative peptidase family m13 includes neprilysin</fullName>
    </submittedName>
</protein>
<dbReference type="GO" id="GO:0016485">
    <property type="term" value="P:protein processing"/>
    <property type="evidence" value="ECO:0007669"/>
    <property type="project" value="TreeGrafter"/>
</dbReference>
<comment type="similarity">
    <text evidence="1">Belongs to the peptidase M13 family.</text>
</comment>
<reference evidence="3" key="1">
    <citation type="submission" date="2012-12" db="EMBL/GenBank/DDBJ databases">
        <title>Identification and characterization of a phenylalanine ammonia-lyase gene family in Isatis indigotica Fort.</title>
        <authorList>
            <person name="Liu Q."/>
            <person name="Chen J."/>
            <person name="Zhou X."/>
            <person name="Di P."/>
            <person name="Xiao Y."/>
            <person name="Xuan H."/>
            <person name="Zhang L."/>
            <person name="Chen W."/>
        </authorList>
    </citation>
    <scope>NUCLEOTIDE SEQUENCE</scope>
    <source>
        <tissue evidence="3">Salivary gland</tissue>
    </source>
</reference>